<keyword evidence="3" id="KW-0238">DNA-binding</keyword>
<keyword evidence="7" id="KW-1185">Reference proteome</keyword>
<dbReference type="AlphaFoldDB" id="A0A261VJF7"/>
<dbReference type="PROSITE" id="PS50931">
    <property type="entry name" value="HTH_LYSR"/>
    <property type="match status" value="1"/>
</dbReference>
<reference evidence="7" key="1">
    <citation type="submission" date="2017-05" db="EMBL/GenBank/DDBJ databases">
        <title>Complete and WGS of Bordetella genogroups.</title>
        <authorList>
            <person name="Spilker T."/>
            <person name="Lipuma J."/>
        </authorList>
    </citation>
    <scope>NUCLEOTIDE SEQUENCE [LARGE SCALE GENOMIC DNA]</scope>
    <source>
        <strain evidence="7">AU8256</strain>
    </source>
</reference>
<evidence type="ECO:0000256" key="3">
    <source>
        <dbReference type="ARBA" id="ARBA00023125"/>
    </source>
</evidence>
<proteinExistence type="inferred from homology"/>
<dbReference type="InterPro" id="IPR036388">
    <property type="entry name" value="WH-like_DNA-bd_sf"/>
</dbReference>
<protein>
    <submittedName>
        <fullName evidence="6">LysR family transcriptional regulator</fullName>
    </submittedName>
</protein>
<keyword evidence="2" id="KW-0805">Transcription regulation</keyword>
<dbReference type="Pfam" id="PF03466">
    <property type="entry name" value="LysR_substrate"/>
    <property type="match status" value="1"/>
</dbReference>
<comment type="caution">
    <text evidence="6">The sequence shown here is derived from an EMBL/GenBank/DDBJ whole genome shotgun (WGS) entry which is preliminary data.</text>
</comment>
<dbReference type="Pfam" id="PF00126">
    <property type="entry name" value="HTH_1"/>
    <property type="match status" value="1"/>
</dbReference>
<dbReference type="InterPro" id="IPR050950">
    <property type="entry name" value="HTH-type_LysR_regulators"/>
</dbReference>
<evidence type="ECO:0000256" key="4">
    <source>
        <dbReference type="ARBA" id="ARBA00023163"/>
    </source>
</evidence>
<feature type="domain" description="HTH lysR-type" evidence="5">
    <location>
        <begin position="8"/>
        <end position="65"/>
    </location>
</feature>
<evidence type="ECO:0000259" key="5">
    <source>
        <dbReference type="PROSITE" id="PS50931"/>
    </source>
</evidence>
<gene>
    <name evidence="6" type="ORF">CAL24_17580</name>
</gene>
<accession>A0A261VJF7</accession>
<dbReference type="Proteomes" id="UP000215633">
    <property type="component" value="Unassembled WGS sequence"/>
</dbReference>
<dbReference type="FunFam" id="1.10.10.10:FF:000001">
    <property type="entry name" value="LysR family transcriptional regulator"/>
    <property type="match status" value="1"/>
</dbReference>
<dbReference type="Gene3D" id="1.10.10.10">
    <property type="entry name" value="Winged helix-like DNA-binding domain superfamily/Winged helix DNA-binding domain"/>
    <property type="match status" value="1"/>
</dbReference>
<dbReference type="GO" id="GO:0005829">
    <property type="term" value="C:cytosol"/>
    <property type="evidence" value="ECO:0007669"/>
    <property type="project" value="TreeGrafter"/>
</dbReference>
<dbReference type="EMBL" id="NEVT01000007">
    <property type="protein sequence ID" value="OZI73662.1"/>
    <property type="molecule type" value="Genomic_DNA"/>
</dbReference>
<dbReference type="SUPFAM" id="SSF46785">
    <property type="entry name" value="Winged helix' DNA-binding domain"/>
    <property type="match status" value="1"/>
</dbReference>
<dbReference type="Gene3D" id="3.40.190.290">
    <property type="match status" value="1"/>
</dbReference>
<dbReference type="PANTHER" id="PTHR30419">
    <property type="entry name" value="HTH-TYPE TRANSCRIPTIONAL REGULATOR YBHD"/>
    <property type="match status" value="1"/>
</dbReference>
<dbReference type="PANTHER" id="PTHR30419:SF2">
    <property type="entry name" value="LYSR FAMILY TRANSCRIPTIONAL REGULATOR"/>
    <property type="match status" value="1"/>
</dbReference>
<evidence type="ECO:0000256" key="1">
    <source>
        <dbReference type="ARBA" id="ARBA00009437"/>
    </source>
</evidence>
<evidence type="ECO:0000313" key="7">
    <source>
        <dbReference type="Proteomes" id="UP000215633"/>
    </source>
</evidence>
<comment type="similarity">
    <text evidence="1">Belongs to the LysR transcriptional regulatory family.</text>
</comment>
<dbReference type="SUPFAM" id="SSF53850">
    <property type="entry name" value="Periplasmic binding protein-like II"/>
    <property type="match status" value="1"/>
</dbReference>
<dbReference type="GO" id="GO:0003700">
    <property type="term" value="F:DNA-binding transcription factor activity"/>
    <property type="evidence" value="ECO:0007669"/>
    <property type="project" value="InterPro"/>
</dbReference>
<dbReference type="InterPro" id="IPR005119">
    <property type="entry name" value="LysR_subst-bd"/>
</dbReference>
<dbReference type="RefSeq" id="WP_094807406.1">
    <property type="nucleotide sequence ID" value="NZ_NEVT01000007.1"/>
</dbReference>
<sequence>MENILRKLDFTTLRLFVTVCQENSIARAAEREFIAHSAVSRRIADMESLVGLPLITRHTRGVAITPAGQTVLRHARRIIGDVEAMGAELSRLYAGVKGHVRVVANLSAIVQFLPEDVAAFQRLFPEVDIDLEEQHSPDVLRLVRERAADFGICNRIAGAQGLELLPYRRDRLAVMLPAGHPKAAARQLSLRDIAQETFVGLRENSALTQLLAAQAQALDTTLAVKIRVASLDALCRMAHAGLGIAIMPQQVAELYLQALDVAVRPLADAWAQREICIVHSGAAQLSATAGALVRFLTQQP</sequence>
<keyword evidence="4" id="KW-0804">Transcription</keyword>
<dbReference type="InterPro" id="IPR036390">
    <property type="entry name" value="WH_DNA-bd_sf"/>
</dbReference>
<dbReference type="GO" id="GO:0003677">
    <property type="term" value="F:DNA binding"/>
    <property type="evidence" value="ECO:0007669"/>
    <property type="project" value="UniProtKB-KW"/>
</dbReference>
<evidence type="ECO:0000313" key="6">
    <source>
        <dbReference type="EMBL" id="OZI73662.1"/>
    </source>
</evidence>
<organism evidence="6 7">
    <name type="scientific">Bordetella genomosp. 2</name>
    <dbReference type="NCBI Taxonomy" id="1983456"/>
    <lineage>
        <taxon>Bacteria</taxon>
        <taxon>Pseudomonadati</taxon>
        <taxon>Pseudomonadota</taxon>
        <taxon>Betaproteobacteria</taxon>
        <taxon>Burkholderiales</taxon>
        <taxon>Alcaligenaceae</taxon>
        <taxon>Bordetella</taxon>
    </lineage>
</organism>
<evidence type="ECO:0000256" key="2">
    <source>
        <dbReference type="ARBA" id="ARBA00023015"/>
    </source>
</evidence>
<name>A0A261VJF7_9BORD</name>
<dbReference type="InterPro" id="IPR000847">
    <property type="entry name" value="LysR_HTH_N"/>
</dbReference>